<feature type="domain" description="EGF-like" evidence="4">
    <location>
        <begin position="1272"/>
        <end position="1304"/>
    </location>
</feature>
<feature type="disulfide bond" evidence="1">
    <location>
        <begin position="1276"/>
        <end position="1286"/>
    </location>
</feature>
<feature type="region of interest" description="Disordered" evidence="2">
    <location>
        <begin position="3977"/>
        <end position="4063"/>
    </location>
</feature>
<feature type="domain" description="EGF-like" evidence="4">
    <location>
        <begin position="1190"/>
        <end position="1222"/>
    </location>
</feature>
<feature type="compositionally biased region" description="Pro residues" evidence="2">
    <location>
        <begin position="3696"/>
        <end position="3725"/>
    </location>
</feature>
<feature type="region of interest" description="Disordered" evidence="2">
    <location>
        <begin position="4092"/>
        <end position="4175"/>
    </location>
</feature>
<feature type="compositionally biased region" description="Gly residues" evidence="2">
    <location>
        <begin position="3977"/>
        <end position="3987"/>
    </location>
</feature>
<dbReference type="PANTHER" id="PTHR24052:SF8">
    <property type="entry name" value="NIMROD A, ISOFORM E"/>
    <property type="match status" value="1"/>
</dbReference>
<keyword evidence="3" id="KW-1133">Transmembrane helix</keyword>
<keyword evidence="1" id="KW-1015">Disulfide bond</keyword>
<feature type="disulfide bond" evidence="1">
    <location>
        <begin position="1294"/>
        <end position="1303"/>
    </location>
</feature>
<organism evidence="5 6">
    <name type="scientific">Chlamydomonas incerta</name>
    <dbReference type="NCBI Taxonomy" id="51695"/>
    <lineage>
        <taxon>Eukaryota</taxon>
        <taxon>Viridiplantae</taxon>
        <taxon>Chlorophyta</taxon>
        <taxon>core chlorophytes</taxon>
        <taxon>Chlorophyceae</taxon>
        <taxon>CS clade</taxon>
        <taxon>Chlamydomonadales</taxon>
        <taxon>Chlamydomonadaceae</taxon>
        <taxon>Chlamydomonas</taxon>
    </lineage>
</organism>
<feature type="disulfide bond" evidence="1">
    <location>
        <begin position="1212"/>
        <end position="1221"/>
    </location>
</feature>
<dbReference type="PANTHER" id="PTHR24052">
    <property type="entry name" value="DELTA-RELATED"/>
    <property type="match status" value="1"/>
</dbReference>
<comment type="caution">
    <text evidence="5">The sequence shown here is derived from an EMBL/GenBank/DDBJ whole genome shotgun (WGS) entry which is preliminary data.</text>
</comment>
<feature type="transmembrane region" description="Helical" evidence="3">
    <location>
        <begin position="3755"/>
        <end position="3778"/>
    </location>
</feature>
<gene>
    <name evidence="5" type="ORF">HXX76_015752</name>
</gene>
<feature type="region of interest" description="Disordered" evidence="2">
    <location>
        <begin position="2313"/>
        <end position="2354"/>
    </location>
</feature>
<dbReference type="SUPFAM" id="SSF51445">
    <property type="entry name" value="(Trans)glycosidases"/>
    <property type="match status" value="1"/>
</dbReference>
<evidence type="ECO:0000313" key="5">
    <source>
        <dbReference type="EMBL" id="KAG2422805.1"/>
    </source>
</evidence>
<dbReference type="PROSITE" id="PS00022">
    <property type="entry name" value="EGF_1"/>
    <property type="match status" value="2"/>
</dbReference>
<feature type="compositionally biased region" description="Low complexity" evidence="2">
    <location>
        <begin position="3785"/>
        <end position="3794"/>
    </location>
</feature>
<dbReference type="CDD" id="cd00054">
    <property type="entry name" value="EGF_CA"/>
    <property type="match status" value="1"/>
</dbReference>
<evidence type="ECO:0000256" key="1">
    <source>
        <dbReference type="PROSITE-ProRule" id="PRU00076"/>
    </source>
</evidence>
<dbReference type="PROSITE" id="PS01186">
    <property type="entry name" value="EGF_2"/>
    <property type="match status" value="1"/>
</dbReference>
<feature type="compositionally biased region" description="Low complexity" evidence="2">
    <location>
        <begin position="3731"/>
        <end position="3743"/>
    </location>
</feature>
<evidence type="ECO:0000313" key="6">
    <source>
        <dbReference type="Proteomes" id="UP000650467"/>
    </source>
</evidence>
<feature type="compositionally biased region" description="Basic and acidic residues" evidence="2">
    <location>
        <begin position="4166"/>
        <end position="4175"/>
    </location>
</feature>
<feature type="compositionally biased region" description="Low complexity" evidence="2">
    <location>
        <begin position="4125"/>
        <end position="4134"/>
    </location>
</feature>
<feature type="region of interest" description="Disordered" evidence="2">
    <location>
        <begin position="3336"/>
        <end position="3365"/>
    </location>
</feature>
<evidence type="ECO:0000256" key="3">
    <source>
        <dbReference type="SAM" id="Phobius"/>
    </source>
</evidence>
<dbReference type="Gene3D" id="2.10.25.10">
    <property type="entry name" value="Laminin"/>
    <property type="match status" value="2"/>
</dbReference>
<protein>
    <recommendedName>
        <fullName evidence="4">EGF-like domain-containing protein</fullName>
    </recommendedName>
</protein>
<dbReference type="InterPro" id="IPR000742">
    <property type="entry name" value="EGF"/>
</dbReference>
<feature type="region of interest" description="Disordered" evidence="2">
    <location>
        <begin position="589"/>
        <end position="616"/>
    </location>
</feature>
<dbReference type="InterPro" id="IPR017853">
    <property type="entry name" value="GH"/>
</dbReference>
<feature type="compositionally biased region" description="Gly residues" evidence="2">
    <location>
        <begin position="4006"/>
        <end position="4017"/>
    </location>
</feature>
<accession>A0A835SLF4</accession>
<feature type="compositionally biased region" description="Pro residues" evidence="2">
    <location>
        <begin position="2325"/>
        <end position="2347"/>
    </location>
</feature>
<dbReference type="OrthoDB" id="527990at2759"/>
<dbReference type="InterPro" id="IPR052485">
    <property type="entry name" value="MEGF_diff_regulators"/>
</dbReference>
<dbReference type="Proteomes" id="UP000650467">
    <property type="component" value="Unassembled WGS sequence"/>
</dbReference>
<feature type="compositionally biased region" description="Low complexity" evidence="2">
    <location>
        <begin position="3988"/>
        <end position="4005"/>
    </location>
</feature>
<comment type="caution">
    <text evidence="1">Lacks conserved residue(s) required for the propagation of feature annotation.</text>
</comment>
<dbReference type="EMBL" id="JAEHOC010000093">
    <property type="protein sequence ID" value="KAG2422805.1"/>
    <property type="molecule type" value="Genomic_DNA"/>
</dbReference>
<keyword evidence="3" id="KW-0812">Transmembrane</keyword>
<keyword evidence="3" id="KW-0472">Membrane</keyword>
<keyword evidence="6" id="KW-1185">Reference proteome</keyword>
<evidence type="ECO:0000256" key="2">
    <source>
        <dbReference type="SAM" id="MobiDB-lite"/>
    </source>
</evidence>
<dbReference type="SMART" id="SM00181">
    <property type="entry name" value="EGF"/>
    <property type="match status" value="4"/>
</dbReference>
<feature type="region of interest" description="Disordered" evidence="2">
    <location>
        <begin position="3784"/>
        <end position="3907"/>
    </location>
</feature>
<dbReference type="PROSITE" id="PS50026">
    <property type="entry name" value="EGF_3"/>
    <property type="match status" value="2"/>
</dbReference>
<keyword evidence="1" id="KW-0245">EGF-like domain</keyword>
<feature type="compositionally biased region" description="Gly residues" evidence="2">
    <location>
        <begin position="4094"/>
        <end position="4103"/>
    </location>
</feature>
<name>A0A835SLF4_CHLIN</name>
<proteinExistence type="predicted"/>
<dbReference type="GO" id="GO:0016020">
    <property type="term" value="C:membrane"/>
    <property type="evidence" value="ECO:0007669"/>
    <property type="project" value="TreeGrafter"/>
</dbReference>
<feature type="region of interest" description="Disordered" evidence="2">
    <location>
        <begin position="3692"/>
        <end position="3749"/>
    </location>
</feature>
<sequence length="4175" mass="415578">MTGLALPALDLGSAQYGSAWAAASSGVFADLMRHSVSPLGCGQRSAAAGTAPNGTWGYLNPQSITWRPDGYPAGLSPPAGSIWSAVAVIAPGTGYYSPGRYVLLWDGNGTVVADGDAGYPPLESAPGRQLLDLQPGRGNGTGIRLRIVASSPADPLLRLRLVPAELEAGGAYADRPFAPAFLQLLSGIPLLRFTAWMRASSDPNSPRTAPRDWAARTTLAHASQVREADGVAVELLVALANAVNASMWLSLPRPADGADAYVAGMVGYVAAQLSPQLGVVVEYGTEGPGWLGPHLPNATRLLAAVARRAWAAAGRPAGQLRVIQAAPAANVLMNEVEAAGGDLTHLDALAMPASFGGRSHWVWSGLDCPTAWGDPAFLAAPQRAAGPAGLQEALGYIRSSVLHADVAYNKALQQLGARGLPLLGYAAGPELAGPNYGARSNYDRVLQTCGWSTTAWPCTFTNPYPPWGYSGGPGSITWSDAAARNASLLGPLAANASREAAMEAVTRAARQHSSMYDMMADWLWRWHGQMGAGDLVVDLGRTAARCDSAPGSRAGVYAPEECRTPSLVVATPTDSPTYRALRDWVAATGRSGEGASPADPSALPGALPRSSATAPPAVPPAPACASGCVYGSCVGGSCRCWAGAGGPGCGELTWVNATPAVCNPAMGINLEGISDWSRSWTFVDVFKAARDWIRQTATTGPWSVSPPLPVINATDGPGGAGALGYPAAPLPPNSRASTLVMRDLQGHIPGGVYTVLWDGRGALDFSMSDVRALQLVEAGHARVTFVPSSDMNNGILVSIERSDPADPIRNIRVLTPGLEAAALSGAAPFHPALLEWLRPYGTLRFMDWMRTNDADPPTAWPDRPTPATAWSYAAAPGGVPLELMLQLANSLGAAPWFCLPAAADDDYVANFAAAVAGGLRPDVGVVVELGNELWHTGFPGGQYAQAQGLAMNLTEQGAKWPGGLNNEARLCWVAHRTANISRMWREAFGPDQAAARLRVVVSAQAVWPLTASKLLSCGGPAVTALIDAVAIAPYFGSYDKTRDTNLTTFMTATLPAQIDSLMAQVREHAAIAAAAGKPLWAYEAGQGLTGDGSSTDLAIQANRHPAMAALYTRYLAGLAAAGVSRTVHFSSVGAFSRYGAWGLAEWQDQDPATAPKQQGLLSYLNANLLCPLPPPPDPAACPAGPDPATPASSTQLPCSGRGTCLAGGTCACYAGYSGEGCSVVTYTEVYDCGYKCTFDQGSCNISTVSGFTRTWTCACKGPPGLISGRHCSIVSCPNDCSWNGECLDVGVCSCYPGYSGADCSVDCGCGGHGTCDGAGGCVCDVGWRPAEGGGCEWDCSGCAAGTACIGPGECGCAEACVYGDCVHGACRCWAGYGGPRCSLDEAAAAAAGRPAVPRLNRGSAAGVNLGGPAYWSTEWVWTDLMKGSSGWMTANSPDTALENPYDTGVALDLWPDNGYPARLPPNTYAHKLLQRNLQLHAWPGRYVVLHEGEGRLDFGFDATVVSRAKGRLEIQFSPTADLACAATGAAYCGDNGIALRLLATNPGNPLRNIRILPSAHPGAAASAGGPGAGGAWEGRWRRAPFHPWFLKSLARYRLLRFMTWQATNTAYWAPADSSTAAASTYSGPGASQWGARVTPAFHTQAVSSLGGVAAEHIAQLVNVLGADAWLCAHHTADNATVAALAALLRDRLRPDVAVYVEHSNEVWNSLFPSYAYAVARGRALGLAPASAPNATVAYRYHALRTVQIGAIFKSVFADAPGGGSGRVRVVLGGWGFLCNNGAGCGRVHMNETLGWRDTARQVDYYGVTAYWDCGGLGGNGPADVLLSVEQMIDRCNASLPATEAAARALVAAAAPYGVPLITYEAGPSLVEAAAIQSGRTTAGLAAKLVAAARHPAMYDLYRAHLAAAAAAGLVSAGGEGRPYMQFVSTALPGQYGSWGLQEYTGQPASEAHKYRALMDWLDEQSDASGRGLPPRRPLCVDLMGSGGGGAGVSGTAGGGGVGLGEGVLSGPPAVWLPAAGSVWLLGLTAPVRWSTVGFPAANSSTANSAAPVDITLWRETDCAAGGAAGSFGPLAAQQKPSSQALLVLASGLSAAAAATGRLDVRLPLPAQAPAALLAALAAAAAPGGAGGRFFVRLSDGLTANYSEPFDIAPAASYTTTDDAWTECDCAAAPAPAQRRNLSCTPHPRAPAALVAVLTSAASAAAGAAAAASLLPQRELAPVPQPRCGTFYVPWNLTQQGVPGDTRCAVAAATGCRTFRTSNQGQWAWSAFKPVDDCTASDSPWPAAAAAAAAPGPASLPLSLCATWDPAPPPATNQTCPADACPSPPPEPPSPEPPSPAPPSPAPPSTSASQWTCDAGATALTQRPCTGLCRPQSLRPLGARLTEDGRTVRLSLSAPAAPLAVAGSGGAASPAGVGCGQVFAADTAALLGGAGAVCWLEADSASSGSGSSSNSSSSSGSRVLVARLAANSAALPGLPLYLRGAGGALVWLRDRTQPFTGDVMLDACDPCAPPRVVISGPAVLTTAPCESPLQPAATATSTSTATASASASAATVAQWDASASADPAGRAMAFTAVRWSVPEDAGSPGGRAVLAAAAFRTNFAAERLVLALSGQEVAQLEDGLEYRIKVEVTSWLGSSASATATFRRAPSAALPPPPVTISGGSQQSLRLGGPGLRLGAEVAGGGCRGRSLAWRWSLSPASPPLRLSGGAWGGLAALPAAALAGQSLYVAAAALRSSGLSHGDVLVLRLTASYTAGNGSSSSSSAAAVTEVDVSLAVVGSEPVAALALAGSGSGSGGDVLDNVTLVLDAAAGSYDPDLAGSGSSSGSSSSSARAGLSYSWGCVREDAPAPCFGAGGTPQAGGSLSADGGVWSLAPGLLAAGRSHTFTVTVTKSGAADGAAPLAASASLTLRPRAAAAAGAAAFPRAALSRQCAAAACGAPHPTDRDLVVLLRLLPPYDTAATAAAVNVTWSSPDAAAAALGPSTAAATGDTSAQLLTVPAAALPAGRSSITLAAALTLAQPGSAAAAAAASGQASITVPLDSAPYCGRDRANPSQCLALTLTGAFPTAAASLRAQDWVDDGAYDTAAASSAADTSTAALRYEFGVVRRPVAAAGSTATATRQVYEVRQVGAAAAASLGGLPVGDVALYCCAVDAAGARACAAINVTVAAPSAGGSSGGGAGAGAFDASAALAALDVSALSAAGDRRTLLTAAYQAAALLSYAGSVNGSSSGNSSSSSTSSSNAAALSAQMVANQTAALVSAILGTGGINTSNNTNSSTATTSTTALLLADADEARQVVSALAALAAAAAPLLPDSAKEPLMAAARAAMAALAAATSSSGSSSSSSSSSSNAGAGTDTDTSSGWSSAGATEGFVTELCRLIAAALPTSATGATANTSARRAVLHEVYPARHLADTSAAAGASAGPTAGLAVSRLADLAALAAAAGGALGRQAVPGGGPGYLAAGDVGLYVSAGAPLLGSASPASSAASAGSQLLLSAGPEAVAAAAAAAQGGSSSGSSSGRHRSRELLATASATATASADAYLVLAGAVATGAAGYSLSLTYAPSASAAVAAVVAAAAAAAGLSPVTPLGGLAAVSWSPLTSAAAAGSPPALDGSSSYLQLRLPVTLPFNASRTTACLAYDPASGRLNGSLAGVALPAGSGAASPLCAFERYDAASGRVVCRCAAVGSYVAVQGPEQPRPPSPSPGSPGSSPPPPPPPSPPPPPPTGQEQLGAAAPAEAAGPGAAAPPPAASNTGAIVGGVVGGVLGAAALAALALFVVRRRRRGSSSGAVVAAVEDGSRGGGGGKNDVSFIGSSDKVVTDSADSDPISTHPTSPRAAKRAPGADAVKDPARTASASAPPTPQAPRSPRGAARLFGACFGGGDGDGRAGSPPRAAAGAGGSGGTLEEQWTNLLHGPPGAQRRHSINLSFGMGAANVRVHSITNPLASGPSGAGGAASSPAGLAGGLGVGLESRLFGGAGGGSAGGSPSGGSRPVSRMGSATPLGPGLTAGGTGTGTGYGRVSAGPDPAAGGGSGTRSPAGAAAWGGGGVGQVPSGDGSGLATPRSRLSTVHTAVAATVASAIGVPGSTAATALSPGGGDGGSVRGSGASLSARIGGAGVGSGAVEQPQQLQPQPQRDSAGSDSQQQLLQGEREGRQLQEQQEEEEGRETRSPGEIP</sequence>
<evidence type="ECO:0000259" key="4">
    <source>
        <dbReference type="PROSITE" id="PS50026"/>
    </source>
</evidence>
<reference evidence="5" key="1">
    <citation type="journal article" date="2020" name="bioRxiv">
        <title>Comparative genomics of Chlamydomonas.</title>
        <authorList>
            <person name="Craig R.J."/>
            <person name="Hasan A.R."/>
            <person name="Ness R.W."/>
            <person name="Keightley P.D."/>
        </authorList>
    </citation>
    <scope>NUCLEOTIDE SEQUENCE</scope>
    <source>
        <strain evidence="5">SAG 7.73</strain>
    </source>
</reference>